<comment type="caution">
    <text evidence="1">The sequence shown here is derived from an EMBL/GenBank/DDBJ whole genome shotgun (WGS) entry which is preliminary data.</text>
</comment>
<dbReference type="PANTHER" id="PTHR15364:SF0">
    <property type="entry name" value="2'-DEOXYNUCLEOSIDE 5'-PHOSPHATE N-HYDROLASE 1"/>
    <property type="match status" value="1"/>
</dbReference>
<proteinExistence type="predicted"/>
<evidence type="ECO:0000313" key="2">
    <source>
        <dbReference type="Proteomes" id="UP000781710"/>
    </source>
</evidence>
<organism evidence="1 2">
    <name type="scientific">Pseudoxanthomonas japonensis</name>
    <dbReference type="NCBI Taxonomy" id="69284"/>
    <lineage>
        <taxon>Bacteria</taxon>
        <taxon>Pseudomonadati</taxon>
        <taxon>Pseudomonadota</taxon>
        <taxon>Gammaproteobacteria</taxon>
        <taxon>Lysobacterales</taxon>
        <taxon>Lysobacteraceae</taxon>
        <taxon>Pseudoxanthomonas</taxon>
    </lineage>
</organism>
<keyword evidence="2" id="KW-1185">Reference proteome</keyword>
<dbReference type="Proteomes" id="UP000781710">
    <property type="component" value="Unassembled WGS sequence"/>
</dbReference>
<name>A0ABQ6ZMH9_9GAMM</name>
<reference evidence="1 2" key="1">
    <citation type="submission" date="2017-10" db="EMBL/GenBank/DDBJ databases">
        <title>Whole genome sequencing of members of genus Pseudoxanthomonas.</title>
        <authorList>
            <person name="Kumar S."/>
            <person name="Bansal K."/>
            <person name="Kaur A."/>
            <person name="Patil P."/>
            <person name="Sharma S."/>
            <person name="Patil P.B."/>
        </authorList>
    </citation>
    <scope>NUCLEOTIDE SEQUENCE [LARGE SCALE GENOMIC DNA]</scope>
    <source>
        <strain evidence="1 2">DSM 17109</strain>
    </source>
</reference>
<sequence>MQASPVACASMIQSLYLAGPDIFRPDAVAHGERLKVLCARYGFEGLFPLDAQVAGHATGDPLDTARWIYRADLGLLEAADAVLANLDFFRGAEPDSGTCFEVGYAIARGKPVYGYVPEGGSLAERIRQRCPQHLGRAAGTDAGGWELEEFGLPLNLMLAVPCVMVVGDAEAALQRLRADLDARRSTA</sequence>
<evidence type="ECO:0000313" key="1">
    <source>
        <dbReference type="EMBL" id="KAF1727523.1"/>
    </source>
</evidence>
<dbReference type="SUPFAM" id="SSF52309">
    <property type="entry name" value="N-(deoxy)ribosyltransferase-like"/>
    <property type="match status" value="1"/>
</dbReference>
<protein>
    <submittedName>
        <fullName evidence="1">Nucleoside 2-deoxyribosyltransferase</fullName>
    </submittedName>
</protein>
<accession>A0ABQ6ZMH9</accession>
<dbReference type="Gene3D" id="3.40.50.450">
    <property type="match status" value="1"/>
</dbReference>
<gene>
    <name evidence="1" type="ORF">CSC78_01535</name>
</gene>
<dbReference type="InterPro" id="IPR051239">
    <property type="entry name" value="2'-dNMP_N-hydrolase"/>
</dbReference>
<dbReference type="EMBL" id="PDWW01000001">
    <property type="protein sequence ID" value="KAF1727523.1"/>
    <property type="molecule type" value="Genomic_DNA"/>
</dbReference>
<dbReference type="Pfam" id="PF05014">
    <property type="entry name" value="Nuc_deoxyrib_tr"/>
    <property type="match status" value="1"/>
</dbReference>
<dbReference type="InterPro" id="IPR007710">
    <property type="entry name" value="Nucleoside_deoxyribTrfase"/>
</dbReference>
<dbReference type="PANTHER" id="PTHR15364">
    <property type="entry name" value="2'-DEOXYNUCLEOSIDE 5'-PHOSPHATE N-HYDROLASE 1"/>
    <property type="match status" value="1"/>
</dbReference>